<protein>
    <recommendedName>
        <fullName evidence="1">Neutral/alkaline non-lysosomal ceramidase N-terminal domain-containing protein</fullName>
    </recommendedName>
</protein>
<feature type="domain" description="Neutral/alkaline non-lysosomal ceramidase N-terminal" evidence="1">
    <location>
        <begin position="33"/>
        <end position="171"/>
    </location>
</feature>
<dbReference type="EMBL" id="RYZH01000077">
    <property type="protein sequence ID" value="RUL82079.1"/>
    <property type="molecule type" value="Genomic_DNA"/>
</dbReference>
<dbReference type="AlphaFoldDB" id="A0A432MCN6"/>
<comment type="caution">
    <text evidence="2">The sequence shown here is derived from an EMBL/GenBank/DDBJ whole genome shotgun (WGS) entry which is preliminary data.</text>
</comment>
<dbReference type="OrthoDB" id="240932at2"/>
<dbReference type="RefSeq" id="WP_126728003.1">
    <property type="nucleotide sequence ID" value="NZ_RYZH01000077.1"/>
</dbReference>
<reference evidence="2 3" key="1">
    <citation type="submission" date="2018-12" db="EMBL/GenBank/DDBJ databases">
        <authorList>
            <person name="Toschakov S.V."/>
        </authorList>
    </citation>
    <scope>NUCLEOTIDE SEQUENCE [LARGE SCALE GENOMIC DNA]</scope>
    <source>
        <strain evidence="2 3">GM2012</strain>
    </source>
</reference>
<keyword evidence="3" id="KW-1185">Reference proteome</keyword>
<accession>A0A432MCN6</accession>
<organism evidence="2 3">
    <name type="scientific">Tautonia sociabilis</name>
    <dbReference type="NCBI Taxonomy" id="2080755"/>
    <lineage>
        <taxon>Bacteria</taxon>
        <taxon>Pseudomonadati</taxon>
        <taxon>Planctomycetota</taxon>
        <taxon>Planctomycetia</taxon>
        <taxon>Isosphaerales</taxon>
        <taxon>Isosphaeraceae</taxon>
        <taxon>Tautonia</taxon>
    </lineage>
</organism>
<name>A0A432MCN6_9BACT</name>
<dbReference type="Pfam" id="PF04734">
    <property type="entry name" value="Ceramidase_alk"/>
    <property type="match status" value="1"/>
</dbReference>
<sequence length="478" mass="50680">MTRRSPVQALARLVGLAATLLLLGGPARAEGLRVGFGKADITPEVGDPNHPVFLAGFGQGRQATGVHDPLWSRAVVLDDGDRAVALVSVDLIGVQLELTQAVRARLERFDLVLVCSTHNHEGPDVIGLWGPGPTVSGVDTDYLKQVEDGIVSSVLAAEAALTPAEASYGTAEDETLLADSRPPVVKDGVLRVLRFAPPGGGAPIGLLVQWNCHPENLGSRNTLVTADFPFATVRALEQRHGCDVAYFTGAIGGLMSAPETRLQRPDGTSYREGEFDFAKAYGEAVADLADLALAGEEPIALTPIAVSRVEAALPLENPLYRLARVAGVLDRVGYRWTGDPFAPGASLGRRNILGPLAVLTEVSYLRLGALHVAAIPGELYPELVSGRFQDPADPAADFPDAPLEPDVLSLLPDGPSLILGLAADEVGYIIPRRQWDQAPPFTYGRDRPLYGEVNSVGPQTAPILMEALRLAVERAPGR</sequence>
<evidence type="ECO:0000313" key="3">
    <source>
        <dbReference type="Proteomes" id="UP000280296"/>
    </source>
</evidence>
<dbReference type="InterPro" id="IPR031329">
    <property type="entry name" value="NEUT/ALK_ceramidase_N"/>
</dbReference>
<evidence type="ECO:0000259" key="1">
    <source>
        <dbReference type="Pfam" id="PF04734"/>
    </source>
</evidence>
<reference evidence="2 3" key="2">
    <citation type="submission" date="2019-01" db="EMBL/GenBank/DDBJ databases">
        <title>Tautonia sociabilis, a novel thermotolerant planctomycete of Isosphaeraceae family, isolated from a 4000 m deep subterranean habitat.</title>
        <authorList>
            <person name="Kovaleva O.L."/>
            <person name="Elcheninov A.G."/>
            <person name="Van Heerden E."/>
            <person name="Toshchakov S.V."/>
            <person name="Novikov A."/>
            <person name="Bonch-Osmolovskaya E.A."/>
            <person name="Kublanov I.V."/>
        </authorList>
    </citation>
    <scope>NUCLEOTIDE SEQUENCE [LARGE SCALE GENOMIC DNA]</scope>
    <source>
        <strain evidence="2 3">GM2012</strain>
    </source>
</reference>
<gene>
    <name evidence="2" type="ORF">TsocGM_24000</name>
</gene>
<dbReference type="Proteomes" id="UP000280296">
    <property type="component" value="Unassembled WGS sequence"/>
</dbReference>
<proteinExistence type="predicted"/>
<evidence type="ECO:0000313" key="2">
    <source>
        <dbReference type="EMBL" id="RUL82079.1"/>
    </source>
</evidence>